<reference evidence="1 2" key="1">
    <citation type="journal article" date="2023" name="Elife">
        <title>Identification of key yeast species and microbe-microbe interactions impacting larval growth of Drosophila in the wild.</title>
        <authorList>
            <person name="Mure A."/>
            <person name="Sugiura Y."/>
            <person name="Maeda R."/>
            <person name="Honda K."/>
            <person name="Sakurai N."/>
            <person name="Takahashi Y."/>
            <person name="Watada M."/>
            <person name="Katoh T."/>
            <person name="Gotoh A."/>
            <person name="Gotoh Y."/>
            <person name="Taniguchi I."/>
            <person name="Nakamura K."/>
            <person name="Hayashi T."/>
            <person name="Katayama T."/>
            <person name="Uemura T."/>
            <person name="Hattori Y."/>
        </authorList>
    </citation>
    <scope>NUCLEOTIDE SEQUENCE [LARGE SCALE GENOMIC DNA]</scope>
    <source>
        <strain evidence="1 2">PK-24</strain>
    </source>
</reference>
<dbReference type="Proteomes" id="UP001378960">
    <property type="component" value="Unassembled WGS sequence"/>
</dbReference>
<proteinExistence type="predicted"/>
<dbReference type="EMBL" id="BTGB01000009">
    <property type="protein sequence ID" value="GMM48179.1"/>
    <property type="molecule type" value="Genomic_DNA"/>
</dbReference>
<evidence type="ECO:0000313" key="1">
    <source>
        <dbReference type="EMBL" id="GMM48179.1"/>
    </source>
</evidence>
<name>A0AAV5R9L3_PICKL</name>
<protein>
    <submittedName>
        <fullName evidence="1">Uncharacterized protein</fullName>
    </submittedName>
</protein>
<sequence length="365" mass="43485">MEMLSPSKLLKNYNHSTIFNKTSKIYKDYANGKLISIKETLIINTNTNTSTNNDFTNVVLKMMKFHQFEQIYNLNTLQIYPSYKNNNKNTLPNPVNDINKLPTYSFQLAKLVKWENDLTINTKRNQLLDYLHNSLSQISDYNIQKSIIKSLLLHRISNNYQIDSIDSLFNQLDILDTDIYYLIVLQYVKNPFKLDKYSRINQLVSLLNNFNNENPNLISKNDWELLESIILNNSLNIKQLNEIELSNYNIFNEIIKLIETVNLQFKNFEIVKMFITFKQYEYGIEIENQNFMKFSILNLRFSMISQAIMEYNPNELTIESWEKYKLFDQWMIIWNLYYKNNKKSPIGGQRIRNKLQSLIEEVNKK</sequence>
<gene>
    <name evidence="1" type="ORF">DAPK24_047770</name>
</gene>
<organism evidence="1 2">
    <name type="scientific">Pichia kluyveri</name>
    <name type="common">Yeast</name>
    <dbReference type="NCBI Taxonomy" id="36015"/>
    <lineage>
        <taxon>Eukaryota</taxon>
        <taxon>Fungi</taxon>
        <taxon>Dikarya</taxon>
        <taxon>Ascomycota</taxon>
        <taxon>Saccharomycotina</taxon>
        <taxon>Pichiomycetes</taxon>
        <taxon>Pichiales</taxon>
        <taxon>Pichiaceae</taxon>
        <taxon>Pichia</taxon>
    </lineage>
</organism>
<dbReference type="AlphaFoldDB" id="A0AAV5R9L3"/>
<comment type="caution">
    <text evidence="1">The sequence shown here is derived from an EMBL/GenBank/DDBJ whole genome shotgun (WGS) entry which is preliminary data.</text>
</comment>
<accession>A0AAV5R9L3</accession>
<evidence type="ECO:0000313" key="2">
    <source>
        <dbReference type="Proteomes" id="UP001378960"/>
    </source>
</evidence>
<keyword evidence="2" id="KW-1185">Reference proteome</keyword>